<sequence length="183" mass="20835">FHAPCSCSFFRFLFCHSKREPQRSPSLTWYYILFNYLQPSIKALFLTMPHATARVGDTIIAETDVWETVEGNIYFPPTAIKDNSILSKTNTVTRCPWKGEASYYSITVGAQTLQDAAWYYPQPYDAAKNIKDYIAFCMIHPFASLNFLNFVKRKSQGLGLDCLLTIFCALLLIDKSKVSVSVE</sequence>
<evidence type="ECO:0000259" key="1">
    <source>
        <dbReference type="Pfam" id="PF04248"/>
    </source>
</evidence>
<dbReference type="Gene3D" id="2.170.150.40">
    <property type="entry name" value="Domain of unknown function (DUF427)"/>
    <property type="match status" value="1"/>
</dbReference>
<protein>
    <recommendedName>
        <fullName evidence="1">DUF427 domain-containing protein</fullName>
    </recommendedName>
</protein>
<dbReference type="PANTHER" id="PTHR34310">
    <property type="entry name" value="DUF427 DOMAIN PROTEIN (AFU_ORTHOLOGUE AFUA_3G02220)"/>
    <property type="match status" value="1"/>
</dbReference>
<gene>
    <name evidence="2" type="ORF">Egran_02239</name>
</gene>
<feature type="non-terminal residue" evidence="2">
    <location>
        <position position="1"/>
    </location>
</feature>
<keyword evidence="3" id="KW-1185">Reference proteome</keyword>
<dbReference type="Proteomes" id="UP000243515">
    <property type="component" value="Unassembled WGS sequence"/>
</dbReference>
<feature type="domain" description="DUF427" evidence="1">
    <location>
        <begin position="52"/>
        <end position="137"/>
    </location>
</feature>
<dbReference type="InterPro" id="IPR038694">
    <property type="entry name" value="DUF427_sf"/>
</dbReference>
<dbReference type="PANTHER" id="PTHR34310:SF5">
    <property type="entry name" value="DUF427 DOMAIN PROTEIN (AFU_ORTHOLOGUE AFUA_3G02220)"/>
    <property type="match status" value="1"/>
</dbReference>
<dbReference type="EMBL" id="NPHW01003187">
    <property type="protein sequence ID" value="OXV09999.1"/>
    <property type="molecule type" value="Genomic_DNA"/>
</dbReference>
<dbReference type="Pfam" id="PF04248">
    <property type="entry name" value="NTP_transf_9"/>
    <property type="match status" value="1"/>
</dbReference>
<organism evidence="2 3">
    <name type="scientific">Elaphomyces granulatus</name>
    <dbReference type="NCBI Taxonomy" id="519963"/>
    <lineage>
        <taxon>Eukaryota</taxon>
        <taxon>Fungi</taxon>
        <taxon>Dikarya</taxon>
        <taxon>Ascomycota</taxon>
        <taxon>Pezizomycotina</taxon>
        <taxon>Eurotiomycetes</taxon>
        <taxon>Eurotiomycetidae</taxon>
        <taxon>Eurotiales</taxon>
        <taxon>Elaphomycetaceae</taxon>
        <taxon>Elaphomyces</taxon>
    </lineage>
</organism>
<accession>A0A232M0S6</accession>
<dbReference type="OrthoDB" id="18996at2759"/>
<evidence type="ECO:0000313" key="3">
    <source>
        <dbReference type="Proteomes" id="UP000243515"/>
    </source>
</evidence>
<reference evidence="2 3" key="1">
    <citation type="journal article" date="2015" name="Environ. Microbiol.">
        <title>Metagenome sequence of Elaphomyces granulatus from sporocarp tissue reveals Ascomycota ectomycorrhizal fingerprints of genome expansion and a Proteobacteria-rich microbiome.</title>
        <authorList>
            <person name="Quandt C.A."/>
            <person name="Kohler A."/>
            <person name="Hesse C.N."/>
            <person name="Sharpton T.J."/>
            <person name="Martin F."/>
            <person name="Spatafora J.W."/>
        </authorList>
    </citation>
    <scope>NUCLEOTIDE SEQUENCE [LARGE SCALE GENOMIC DNA]</scope>
    <source>
        <strain evidence="2 3">OSC145934</strain>
    </source>
</reference>
<name>A0A232M0S6_9EURO</name>
<comment type="caution">
    <text evidence="2">The sequence shown here is derived from an EMBL/GenBank/DDBJ whole genome shotgun (WGS) entry which is preliminary data.</text>
</comment>
<evidence type="ECO:0000313" key="2">
    <source>
        <dbReference type="EMBL" id="OXV09999.1"/>
    </source>
</evidence>
<dbReference type="AlphaFoldDB" id="A0A232M0S6"/>
<dbReference type="InterPro" id="IPR007361">
    <property type="entry name" value="DUF427"/>
</dbReference>
<proteinExistence type="predicted"/>